<reference evidence="1" key="1">
    <citation type="submission" date="2018-02" db="EMBL/GenBank/DDBJ databases">
        <title>Rhizophora mucronata_Transcriptome.</title>
        <authorList>
            <person name="Meera S.P."/>
            <person name="Sreeshan A."/>
            <person name="Augustine A."/>
        </authorList>
    </citation>
    <scope>NUCLEOTIDE SEQUENCE</scope>
    <source>
        <tissue evidence="1">Leaf</tissue>
    </source>
</reference>
<proteinExistence type="predicted"/>
<evidence type="ECO:0000313" key="1">
    <source>
        <dbReference type="EMBL" id="MBX67927.1"/>
    </source>
</evidence>
<sequence length="40" mass="4683">MHNQLHNGKYCWFQGKDAEDTVCSIKVHQLNRVDPKVVFP</sequence>
<dbReference type="EMBL" id="GGEC01087443">
    <property type="protein sequence ID" value="MBX67927.1"/>
    <property type="molecule type" value="Transcribed_RNA"/>
</dbReference>
<organism evidence="1">
    <name type="scientific">Rhizophora mucronata</name>
    <name type="common">Asiatic mangrove</name>
    <dbReference type="NCBI Taxonomy" id="61149"/>
    <lineage>
        <taxon>Eukaryota</taxon>
        <taxon>Viridiplantae</taxon>
        <taxon>Streptophyta</taxon>
        <taxon>Embryophyta</taxon>
        <taxon>Tracheophyta</taxon>
        <taxon>Spermatophyta</taxon>
        <taxon>Magnoliopsida</taxon>
        <taxon>eudicotyledons</taxon>
        <taxon>Gunneridae</taxon>
        <taxon>Pentapetalae</taxon>
        <taxon>rosids</taxon>
        <taxon>fabids</taxon>
        <taxon>Malpighiales</taxon>
        <taxon>Rhizophoraceae</taxon>
        <taxon>Rhizophora</taxon>
    </lineage>
</organism>
<accession>A0A2P2QM14</accession>
<dbReference type="AlphaFoldDB" id="A0A2P2QM14"/>
<name>A0A2P2QM14_RHIMU</name>
<protein>
    <submittedName>
        <fullName evidence="1">Uncharacterized protein</fullName>
    </submittedName>
</protein>